<reference evidence="2" key="1">
    <citation type="submission" date="2016-05" db="EMBL/GenBank/DDBJ databases">
        <title>Comparative genomics of biotechnologically important yeasts.</title>
        <authorList>
            <consortium name="DOE Joint Genome Institute"/>
            <person name="Riley R."/>
            <person name="Haridas S."/>
            <person name="Wolfe K.H."/>
            <person name="Lopes M.R."/>
            <person name="Hittinger C.T."/>
            <person name="Goker M."/>
            <person name="Salamov A."/>
            <person name="Wisecaver J."/>
            <person name="Long T.M."/>
            <person name="Aerts A.L."/>
            <person name="Barry K."/>
            <person name="Choi C."/>
            <person name="Clum A."/>
            <person name="Coughlan A.Y."/>
            <person name="Deshpande S."/>
            <person name="Douglass A.P."/>
            <person name="Hanson S.J."/>
            <person name="Klenk H.-P."/>
            <person name="Labutti K."/>
            <person name="Lapidus A."/>
            <person name="Lindquist E."/>
            <person name="Lipzen A."/>
            <person name="Meier-Kolthoff J.P."/>
            <person name="Ohm R.A."/>
            <person name="Otillar R.P."/>
            <person name="Pangilinan J."/>
            <person name="Peng Y."/>
            <person name="Rokas A."/>
            <person name="Rosa C.A."/>
            <person name="Scheuner C."/>
            <person name="Sibirny A.A."/>
            <person name="Slot J.C."/>
            <person name="Stielow J.B."/>
            <person name="Sun H."/>
            <person name="Kurtzman C.P."/>
            <person name="Blackwell M."/>
            <person name="Grigoriev I.V."/>
            <person name="Jeffries T.W."/>
        </authorList>
    </citation>
    <scope>NUCLEOTIDE SEQUENCE [LARGE SCALE GENOMIC DNA]</scope>
    <source>
        <strain evidence="2">NRRL Y-12698</strain>
    </source>
</reference>
<protein>
    <submittedName>
        <fullName evidence="1">Uncharacterized protein</fullName>
    </submittedName>
</protein>
<sequence length="252" mass="29181">MIKLTEVYTYTDLADRHVQTGNLQLAISLLTLANNCTQGILDAYDGDEMIIHTVSLIQRSNLQRILDLLVRLLEAAAIEHQAQGATGNDLHNEALLEEDSTYPRFDDPIIIQLHNKEKELPYSPNEIQEQNLRHHLSQTQKLNDDYLADIRFFSSLHLQMIEEVGRQLDESEDKALKEKLKSTMLRYKQGLIDKESRILKTQPVRAQALQTDFGNIVNNFRLKLSYLAKYERKWNNLVKSARKRRDEGNLKL</sequence>
<evidence type="ECO:0000313" key="1">
    <source>
        <dbReference type="EMBL" id="ODQ79983.1"/>
    </source>
</evidence>
<gene>
    <name evidence="1" type="ORF">BABINDRAFT_176137</name>
</gene>
<dbReference type="EMBL" id="KV454431">
    <property type="protein sequence ID" value="ODQ79983.1"/>
    <property type="molecule type" value="Genomic_DNA"/>
</dbReference>
<accession>A0A1E3QQM0</accession>
<proteinExistence type="predicted"/>
<evidence type="ECO:0000313" key="2">
    <source>
        <dbReference type="Proteomes" id="UP000094336"/>
    </source>
</evidence>
<dbReference type="RefSeq" id="XP_018985311.1">
    <property type="nucleotide sequence ID" value="XM_019131010.1"/>
</dbReference>
<dbReference type="GeneID" id="30148863"/>
<dbReference type="AlphaFoldDB" id="A0A1E3QQM0"/>
<dbReference type="Proteomes" id="UP000094336">
    <property type="component" value="Unassembled WGS sequence"/>
</dbReference>
<organism evidence="1 2">
    <name type="scientific">Babjeviella inositovora NRRL Y-12698</name>
    <dbReference type="NCBI Taxonomy" id="984486"/>
    <lineage>
        <taxon>Eukaryota</taxon>
        <taxon>Fungi</taxon>
        <taxon>Dikarya</taxon>
        <taxon>Ascomycota</taxon>
        <taxon>Saccharomycotina</taxon>
        <taxon>Pichiomycetes</taxon>
        <taxon>Serinales incertae sedis</taxon>
        <taxon>Babjeviella</taxon>
    </lineage>
</organism>
<keyword evidence="2" id="KW-1185">Reference proteome</keyword>
<name>A0A1E3QQM0_9ASCO</name>